<evidence type="ECO:0000313" key="1">
    <source>
        <dbReference type="EMBL" id="PFJ30238.1"/>
    </source>
</evidence>
<dbReference type="Proteomes" id="UP000224003">
    <property type="component" value="Unassembled WGS sequence"/>
</dbReference>
<dbReference type="EMBL" id="NUVX01000075">
    <property type="protein sequence ID" value="PFJ30238.1"/>
    <property type="molecule type" value="Genomic_DNA"/>
</dbReference>
<proteinExistence type="predicted"/>
<sequence length="144" mass="17275">MLNQNAIETVKNNYSNAYGVQFIQMEQVSETTLKNMLAACDSKKHMEEIINWYDDEEDNTYNNWVDVEGEGYGWLWVDKPEDKWHEILRDSLLKYIENKKQHIIENIEYVIIVSTEIKTIYHFVERESSMRDVIYTFSNEELSY</sequence>
<accession>A0A9X6WIF8</accession>
<dbReference type="RefSeq" id="WP_098006890.1">
    <property type="nucleotide sequence ID" value="NZ_NUVX01000075.1"/>
</dbReference>
<reference evidence="1 2" key="1">
    <citation type="submission" date="2017-09" db="EMBL/GenBank/DDBJ databases">
        <title>Large-scale bioinformatics analysis of Bacillus genomes uncovers conserved roles of natural products in bacterial physiology.</title>
        <authorList>
            <consortium name="Agbiome Team Llc"/>
            <person name="Bleich R.M."/>
            <person name="Grubbs K.J."/>
            <person name="Santa Maria K.C."/>
            <person name="Allen S.E."/>
            <person name="Farag S."/>
            <person name="Shank E.A."/>
            <person name="Bowers A."/>
        </authorList>
    </citation>
    <scope>NUCLEOTIDE SEQUENCE [LARGE SCALE GENOMIC DNA]</scope>
    <source>
        <strain evidence="1 2">AFS085496</strain>
    </source>
</reference>
<gene>
    <name evidence="1" type="ORF">COJ15_31015</name>
</gene>
<dbReference type="AlphaFoldDB" id="A0A9X6WIF8"/>
<name>A0A9X6WIF8_BACTU</name>
<organism evidence="1 2">
    <name type="scientific">Bacillus thuringiensis</name>
    <dbReference type="NCBI Taxonomy" id="1428"/>
    <lineage>
        <taxon>Bacteria</taxon>
        <taxon>Bacillati</taxon>
        <taxon>Bacillota</taxon>
        <taxon>Bacilli</taxon>
        <taxon>Bacillales</taxon>
        <taxon>Bacillaceae</taxon>
        <taxon>Bacillus</taxon>
        <taxon>Bacillus cereus group</taxon>
    </lineage>
</organism>
<protein>
    <submittedName>
        <fullName evidence="1">Uncharacterized protein</fullName>
    </submittedName>
</protein>
<evidence type="ECO:0000313" key="2">
    <source>
        <dbReference type="Proteomes" id="UP000224003"/>
    </source>
</evidence>
<comment type="caution">
    <text evidence="1">The sequence shown here is derived from an EMBL/GenBank/DDBJ whole genome shotgun (WGS) entry which is preliminary data.</text>
</comment>